<keyword evidence="2" id="KW-1133">Transmembrane helix</keyword>
<keyword evidence="2" id="KW-0812">Transmembrane</keyword>
<gene>
    <name evidence="3" type="ORF">DL240_01600</name>
</gene>
<evidence type="ECO:0000256" key="1">
    <source>
        <dbReference type="SAM" id="MobiDB-lite"/>
    </source>
</evidence>
<sequence length="180" mass="19918">MSFSDPPESAPETRTTEAPRVVLGERGEAARPEVRLLPGRIKASRLLYPAYLLVWVGAGLASLFAWARAEWHPLMVFVGWGALFCWYWVYGVAYRYRRSLMKVMAVGMSVLMGLVLIWVSLTRAAPMRVPQGGELVERGALVLPGAAGVATALSLAVVLAHLLYFGRGYREKRARDSVRL</sequence>
<evidence type="ECO:0000313" key="3">
    <source>
        <dbReference type="EMBL" id="RAL24930.1"/>
    </source>
</evidence>
<dbReference type="EMBL" id="QHKO01000001">
    <property type="protein sequence ID" value="RAL24930.1"/>
    <property type="molecule type" value="Genomic_DNA"/>
</dbReference>
<evidence type="ECO:0000313" key="4">
    <source>
        <dbReference type="Proteomes" id="UP000249169"/>
    </source>
</evidence>
<evidence type="ECO:0000256" key="2">
    <source>
        <dbReference type="SAM" id="Phobius"/>
    </source>
</evidence>
<keyword evidence="4" id="KW-1185">Reference proteome</keyword>
<feature type="transmembrane region" description="Helical" evidence="2">
    <location>
        <begin position="73"/>
        <end position="93"/>
    </location>
</feature>
<dbReference type="AlphaFoldDB" id="A0A328CBI8"/>
<dbReference type="RefSeq" id="WP_111728102.1">
    <property type="nucleotide sequence ID" value="NZ_QHKO01000001.1"/>
</dbReference>
<organism evidence="3 4">
    <name type="scientific">Lujinxingia litoralis</name>
    <dbReference type="NCBI Taxonomy" id="2211119"/>
    <lineage>
        <taxon>Bacteria</taxon>
        <taxon>Deltaproteobacteria</taxon>
        <taxon>Bradymonadales</taxon>
        <taxon>Lujinxingiaceae</taxon>
        <taxon>Lujinxingia</taxon>
    </lineage>
</organism>
<dbReference type="OrthoDB" id="5526636at2"/>
<reference evidence="3 4" key="1">
    <citation type="submission" date="2018-05" db="EMBL/GenBank/DDBJ databases">
        <title>Lujinxingia marina gen. nov. sp. nov., a new facultative anaerobic member of the class Deltaproteobacteria, and proposal of Lujinxingaceae fam. nov.</title>
        <authorList>
            <person name="Li C.-M."/>
        </authorList>
    </citation>
    <scope>NUCLEOTIDE SEQUENCE [LARGE SCALE GENOMIC DNA]</scope>
    <source>
        <strain evidence="3 4">B210</strain>
    </source>
</reference>
<dbReference type="Proteomes" id="UP000249169">
    <property type="component" value="Unassembled WGS sequence"/>
</dbReference>
<keyword evidence="2" id="KW-0472">Membrane</keyword>
<comment type="caution">
    <text evidence="3">The sequence shown here is derived from an EMBL/GenBank/DDBJ whole genome shotgun (WGS) entry which is preliminary data.</text>
</comment>
<feature type="transmembrane region" description="Helical" evidence="2">
    <location>
        <begin position="100"/>
        <end position="121"/>
    </location>
</feature>
<feature type="transmembrane region" description="Helical" evidence="2">
    <location>
        <begin position="46"/>
        <end position="67"/>
    </location>
</feature>
<name>A0A328CBI8_9DELT</name>
<feature type="region of interest" description="Disordered" evidence="1">
    <location>
        <begin position="1"/>
        <end position="22"/>
    </location>
</feature>
<accession>A0A328CBI8</accession>
<proteinExistence type="predicted"/>
<feature type="transmembrane region" description="Helical" evidence="2">
    <location>
        <begin position="141"/>
        <end position="165"/>
    </location>
</feature>
<protein>
    <submittedName>
        <fullName evidence="3">Uncharacterized protein</fullName>
    </submittedName>
</protein>